<dbReference type="FunFam" id="1.10.20.10:FF:000062">
    <property type="entry name" value="Nuclear transcription factor Y subunit C"/>
    <property type="match status" value="1"/>
</dbReference>
<dbReference type="GO" id="GO:0000978">
    <property type="term" value="F:RNA polymerase II cis-regulatory region sequence-specific DNA binding"/>
    <property type="evidence" value="ECO:0007669"/>
    <property type="project" value="TreeGrafter"/>
</dbReference>
<keyword evidence="5" id="KW-0539">Nucleus</keyword>
<keyword evidence="2" id="KW-0805">Transcription regulation</keyword>
<comment type="similarity">
    <text evidence="6">Belongs to the NFYC/HAP5 subunit family.</text>
</comment>
<evidence type="ECO:0000259" key="8">
    <source>
        <dbReference type="Pfam" id="PF00808"/>
    </source>
</evidence>
<proteinExistence type="inferred from homology"/>
<feature type="domain" description="Transcription factor CBF/NF-Y/archaeal histone" evidence="8">
    <location>
        <begin position="67"/>
        <end position="130"/>
    </location>
</feature>
<dbReference type="AlphaFoldDB" id="A0AAU9IMT2"/>
<comment type="caution">
    <text evidence="9">The sequence shown here is derived from an EMBL/GenBank/DDBJ whole genome shotgun (WGS) entry which is preliminary data.</text>
</comment>
<comment type="subcellular location">
    <subcellularLocation>
        <location evidence="1">Nucleus</location>
    </subcellularLocation>
</comment>
<evidence type="ECO:0000256" key="7">
    <source>
        <dbReference type="SAM" id="MobiDB-lite"/>
    </source>
</evidence>
<keyword evidence="3" id="KW-0238">DNA-binding</keyword>
<dbReference type="PANTHER" id="PTHR10252">
    <property type="entry name" value="HISTONE-LIKE TRANSCRIPTION FACTOR CCAAT-RELATED"/>
    <property type="match status" value="1"/>
</dbReference>
<evidence type="ECO:0000256" key="6">
    <source>
        <dbReference type="ARBA" id="ARBA00038129"/>
    </source>
</evidence>
<gene>
    <name evidence="9" type="ORF">BSTOLATCC_MIC12856</name>
</gene>
<dbReference type="GO" id="GO:0005634">
    <property type="term" value="C:nucleus"/>
    <property type="evidence" value="ECO:0007669"/>
    <property type="project" value="UniProtKB-SubCell"/>
</dbReference>
<evidence type="ECO:0000256" key="5">
    <source>
        <dbReference type="ARBA" id="ARBA00023242"/>
    </source>
</evidence>
<feature type="region of interest" description="Disordered" evidence="7">
    <location>
        <begin position="27"/>
        <end position="46"/>
    </location>
</feature>
<reference evidence="9" key="1">
    <citation type="submission" date="2021-09" db="EMBL/GenBank/DDBJ databases">
        <authorList>
            <consortium name="AG Swart"/>
            <person name="Singh M."/>
            <person name="Singh A."/>
            <person name="Seah K."/>
            <person name="Emmerich C."/>
        </authorList>
    </citation>
    <scope>NUCLEOTIDE SEQUENCE</scope>
    <source>
        <strain evidence="9">ATCC30299</strain>
    </source>
</reference>
<accession>A0AAU9IMT2</accession>
<dbReference type="PANTHER" id="PTHR10252:SF8">
    <property type="entry name" value="NUCLEAR TRANSCRIPTION FACTOR Y SUBUNIT GAMMA"/>
    <property type="match status" value="1"/>
</dbReference>
<dbReference type="InterPro" id="IPR009072">
    <property type="entry name" value="Histone-fold"/>
</dbReference>
<evidence type="ECO:0000256" key="1">
    <source>
        <dbReference type="ARBA" id="ARBA00004123"/>
    </source>
</evidence>
<evidence type="ECO:0000313" key="9">
    <source>
        <dbReference type="EMBL" id="CAG9315081.1"/>
    </source>
</evidence>
<dbReference type="InterPro" id="IPR003958">
    <property type="entry name" value="CBFA_NFYB_domain"/>
</dbReference>
<evidence type="ECO:0000313" key="10">
    <source>
        <dbReference type="Proteomes" id="UP001162131"/>
    </source>
</evidence>
<dbReference type="CDD" id="cd22908">
    <property type="entry name" value="HFD_NFYC-like"/>
    <property type="match status" value="1"/>
</dbReference>
<dbReference type="Proteomes" id="UP001162131">
    <property type="component" value="Unassembled WGS sequence"/>
</dbReference>
<keyword evidence="4" id="KW-0804">Transcription</keyword>
<evidence type="ECO:0000256" key="3">
    <source>
        <dbReference type="ARBA" id="ARBA00023125"/>
    </source>
</evidence>
<protein>
    <recommendedName>
        <fullName evidence="8">Transcription factor CBF/NF-Y/archaeal histone domain-containing protein</fullName>
    </recommendedName>
</protein>
<evidence type="ECO:0000256" key="2">
    <source>
        <dbReference type="ARBA" id="ARBA00023015"/>
    </source>
</evidence>
<dbReference type="GO" id="GO:0046982">
    <property type="term" value="F:protein heterodimerization activity"/>
    <property type="evidence" value="ECO:0007669"/>
    <property type="project" value="InterPro"/>
</dbReference>
<evidence type="ECO:0000256" key="4">
    <source>
        <dbReference type="ARBA" id="ARBA00023163"/>
    </source>
</evidence>
<dbReference type="EMBL" id="CAJZBQ010000013">
    <property type="protein sequence ID" value="CAG9315081.1"/>
    <property type="molecule type" value="Genomic_DNA"/>
</dbReference>
<dbReference type="Gene3D" id="1.10.20.10">
    <property type="entry name" value="Histone, subunit A"/>
    <property type="match status" value="1"/>
</dbReference>
<organism evidence="9 10">
    <name type="scientific">Blepharisma stoltei</name>
    <dbReference type="NCBI Taxonomy" id="1481888"/>
    <lineage>
        <taxon>Eukaryota</taxon>
        <taxon>Sar</taxon>
        <taxon>Alveolata</taxon>
        <taxon>Ciliophora</taxon>
        <taxon>Postciliodesmatophora</taxon>
        <taxon>Heterotrichea</taxon>
        <taxon>Heterotrichida</taxon>
        <taxon>Blepharismidae</taxon>
        <taxon>Blepharisma</taxon>
    </lineage>
</organism>
<dbReference type="GO" id="GO:0000981">
    <property type="term" value="F:DNA-binding transcription factor activity, RNA polymerase II-specific"/>
    <property type="evidence" value="ECO:0007669"/>
    <property type="project" value="TreeGrafter"/>
</dbReference>
<sequence>MESREQKSKQIPLFDLYPMPSGISSNLNSVNFNPSDEQPKNSLDDSVDKLIKSQLDEILHQDLNQHHLPLSRVKKIMKSDEDVRMISAETPAVFGKACELFIIELTHRAWVHTQESKRKTLQRSDIVLCIYKTDVFDFMQQIVSYEKSDY</sequence>
<dbReference type="SUPFAM" id="SSF47113">
    <property type="entry name" value="Histone-fold"/>
    <property type="match status" value="1"/>
</dbReference>
<name>A0AAU9IMT2_9CILI</name>
<dbReference type="Pfam" id="PF00808">
    <property type="entry name" value="CBFD_NFYB_HMF"/>
    <property type="match status" value="1"/>
</dbReference>
<keyword evidence="10" id="KW-1185">Reference proteome</keyword>
<dbReference type="InterPro" id="IPR050568">
    <property type="entry name" value="Transcr_DNA_Rep_Reg"/>
</dbReference>
<feature type="compositionally biased region" description="Basic and acidic residues" evidence="7">
    <location>
        <begin position="37"/>
        <end position="46"/>
    </location>
</feature>
<feature type="compositionally biased region" description="Polar residues" evidence="7">
    <location>
        <begin position="27"/>
        <end position="36"/>
    </location>
</feature>